<dbReference type="EC" id="2.7.13.3" evidence="2"/>
<keyword evidence="9" id="KW-1185">Reference proteome</keyword>
<comment type="catalytic activity">
    <reaction evidence="1">
        <text>ATP + protein L-histidine = ADP + protein N-phospho-L-histidine.</text>
        <dbReference type="EC" id="2.7.13.3"/>
    </reaction>
</comment>
<keyword evidence="7" id="KW-0472">Membrane</keyword>
<dbReference type="SUPFAM" id="SSF48452">
    <property type="entry name" value="TPR-like"/>
    <property type="match status" value="1"/>
</dbReference>
<dbReference type="STRING" id="416016.SAMN05443547_2663"/>
<keyword evidence="3" id="KW-0808">Transferase</keyword>
<dbReference type="PANTHER" id="PTHR24421">
    <property type="entry name" value="NITRATE/NITRITE SENSOR PROTEIN NARX-RELATED"/>
    <property type="match status" value="1"/>
</dbReference>
<feature type="transmembrane region" description="Helical" evidence="7">
    <location>
        <begin position="331"/>
        <end position="350"/>
    </location>
</feature>
<dbReference type="Pfam" id="PF13374">
    <property type="entry name" value="TPR_10"/>
    <property type="match status" value="1"/>
</dbReference>
<dbReference type="PANTHER" id="PTHR24421:SF10">
    <property type="entry name" value="NITRATE_NITRITE SENSOR PROTEIN NARQ"/>
    <property type="match status" value="1"/>
</dbReference>
<dbReference type="InterPro" id="IPR050482">
    <property type="entry name" value="Sensor_HK_TwoCompSys"/>
</dbReference>
<dbReference type="SMART" id="SM00028">
    <property type="entry name" value="TPR"/>
    <property type="match status" value="3"/>
</dbReference>
<evidence type="ECO:0000256" key="3">
    <source>
        <dbReference type="ARBA" id="ARBA00022679"/>
    </source>
</evidence>
<keyword evidence="4" id="KW-0418">Kinase</keyword>
<dbReference type="Gene3D" id="1.25.40.10">
    <property type="entry name" value="Tetratricopeptide repeat domain"/>
    <property type="match status" value="2"/>
</dbReference>
<evidence type="ECO:0000256" key="7">
    <source>
        <dbReference type="SAM" id="Phobius"/>
    </source>
</evidence>
<reference evidence="9" key="1">
    <citation type="submission" date="2016-12" db="EMBL/GenBank/DDBJ databases">
        <authorList>
            <person name="Varghese N."/>
            <person name="Submissions S."/>
        </authorList>
    </citation>
    <scope>NUCLEOTIDE SEQUENCE [LARGE SCALE GENOMIC DNA]</scope>
    <source>
        <strain evidence="9">DSM 18830</strain>
    </source>
</reference>
<dbReference type="EMBL" id="FRYK01000007">
    <property type="protein sequence ID" value="SHO74273.1"/>
    <property type="molecule type" value="Genomic_DNA"/>
</dbReference>
<evidence type="ECO:0000256" key="1">
    <source>
        <dbReference type="ARBA" id="ARBA00000085"/>
    </source>
</evidence>
<dbReference type="InterPro" id="IPR019734">
    <property type="entry name" value="TPR_rpt"/>
</dbReference>
<evidence type="ECO:0000313" key="9">
    <source>
        <dbReference type="Proteomes" id="UP000184611"/>
    </source>
</evidence>
<keyword evidence="7" id="KW-1133">Transmembrane helix</keyword>
<keyword evidence="7" id="KW-0812">Transmembrane</keyword>
<evidence type="ECO:0000256" key="6">
    <source>
        <dbReference type="PROSITE-ProRule" id="PRU00339"/>
    </source>
</evidence>
<keyword evidence="5" id="KW-0902">Two-component regulatory system</keyword>
<keyword evidence="6" id="KW-0802">TPR repeat</keyword>
<proteinExistence type="predicted"/>
<organism evidence="8 9">
    <name type="scientific">Flavobacterium cucumis</name>
    <dbReference type="NCBI Taxonomy" id="416016"/>
    <lineage>
        <taxon>Bacteria</taxon>
        <taxon>Pseudomonadati</taxon>
        <taxon>Bacteroidota</taxon>
        <taxon>Flavobacteriia</taxon>
        <taxon>Flavobacteriales</taxon>
        <taxon>Flavobacteriaceae</taxon>
        <taxon>Flavobacterium</taxon>
    </lineage>
</organism>
<evidence type="ECO:0000256" key="5">
    <source>
        <dbReference type="ARBA" id="ARBA00023012"/>
    </source>
</evidence>
<dbReference type="InterPro" id="IPR036890">
    <property type="entry name" value="HATPase_C_sf"/>
</dbReference>
<dbReference type="GO" id="GO:0004673">
    <property type="term" value="F:protein histidine kinase activity"/>
    <property type="evidence" value="ECO:0007669"/>
    <property type="project" value="UniProtKB-EC"/>
</dbReference>
<dbReference type="Proteomes" id="UP000184611">
    <property type="component" value="Unassembled WGS sequence"/>
</dbReference>
<protein>
    <recommendedName>
        <fullName evidence="2">histidine kinase</fullName>
        <ecNumber evidence="2">2.7.13.3</ecNumber>
    </recommendedName>
</protein>
<name>A0A1M7ZZI3_9FLAO</name>
<dbReference type="InterPro" id="IPR011990">
    <property type="entry name" value="TPR-like_helical_dom_sf"/>
</dbReference>
<dbReference type="SUPFAM" id="SSF55874">
    <property type="entry name" value="ATPase domain of HSP90 chaperone/DNA topoisomerase II/histidine kinase"/>
    <property type="match status" value="1"/>
</dbReference>
<evidence type="ECO:0000256" key="4">
    <source>
        <dbReference type="ARBA" id="ARBA00022777"/>
    </source>
</evidence>
<sequence>MILKKAHFPFFYLLLIICSLFSCESNVKKHPTYLALFGKAELNFENAKFDSAFYYYQKTKVFCHSQNDFNNILYPILMMSEIQRLKNDFSGSEATVTEAIKYLKKDTKKSYYTFIYNNLGLAYLEQSNYSEANKYYYKSLEFTSDELSKCIVKNNIAYNYIHQENYIKAREVLELLRLNDSLKINFIEYARVIDNLGYVLYKLNDKKAFDYLIQSKHLREKNRDIVGLTSSYMHLAEYYQKVDLDVAKNHALKAYEMARKTNNPDDKIEALQFLTKLSEGVEAKKYAIQTFKLNDSIQTARQQAKNQFAKIKYDSQQALEELEKQKQLKEFSVIGIVLLFGIGTFAYYRIKKRNRKKIKETAYQTETRIAKKLHDELANDVHNTIAFAETQDLLNPKNKDTLLENLETIYNRTRNISNENKDIDTGELYLEKLKAMLATYNSSNRNVIVNMDAFNHLKTSKEVKVVIHRVLQELMVNMKKHSQCSLASISIKSSKIGLQINYSDNGIGVANLLNIKNGLQNAENRILSINGTITFDTLPEKGFKVKIEIPKQ</sequence>
<dbReference type="Gene3D" id="3.30.565.10">
    <property type="entry name" value="Histidine kinase-like ATPase, C-terminal domain"/>
    <property type="match status" value="1"/>
</dbReference>
<feature type="repeat" description="TPR" evidence="6">
    <location>
        <begin position="113"/>
        <end position="146"/>
    </location>
</feature>
<accession>A0A1M7ZZI3</accession>
<dbReference type="AlphaFoldDB" id="A0A1M7ZZI3"/>
<gene>
    <name evidence="8" type="ORF">SAMN05443547_2663</name>
</gene>
<evidence type="ECO:0000313" key="8">
    <source>
        <dbReference type="EMBL" id="SHO74273.1"/>
    </source>
</evidence>
<dbReference type="PROSITE" id="PS50005">
    <property type="entry name" value="TPR"/>
    <property type="match status" value="1"/>
</dbReference>
<evidence type="ECO:0000256" key="2">
    <source>
        <dbReference type="ARBA" id="ARBA00012438"/>
    </source>
</evidence>
<dbReference type="GO" id="GO:0000160">
    <property type="term" value="P:phosphorelay signal transduction system"/>
    <property type="evidence" value="ECO:0007669"/>
    <property type="project" value="UniProtKB-KW"/>
</dbReference>
<dbReference type="PROSITE" id="PS51257">
    <property type="entry name" value="PROKAR_LIPOPROTEIN"/>
    <property type="match status" value="1"/>
</dbReference>